<dbReference type="AlphaFoldDB" id="A0A174FTQ1"/>
<organism evidence="2 3">
    <name type="scientific">Faecalicatena contorta</name>
    <dbReference type="NCBI Taxonomy" id="39482"/>
    <lineage>
        <taxon>Bacteria</taxon>
        <taxon>Bacillati</taxon>
        <taxon>Bacillota</taxon>
        <taxon>Clostridia</taxon>
        <taxon>Lachnospirales</taxon>
        <taxon>Lachnospiraceae</taxon>
        <taxon>Faecalicatena</taxon>
    </lineage>
</organism>
<evidence type="ECO:0000313" key="2">
    <source>
        <dbReference type="EMBL" id="CUO53634.1"/>
    </source>
</evidence>
<dbReference type="Gene3D" id="3.40.50.300">
    <property type="entry name" value="P-loop containing nucleotide triphosphate hydrolases"/>
    <property type="match status" value="1"/>
</dbReference>
<dbReference type="STRING" id="39482.ERS852491_02499"/>
<reference evidence="2 3" key="1">
    <citation type="submission" date="2015-09" db="EMBL/GenBank/DDBJ databases">
        <authorList>
            <consortium name="Pathogen Informatics"/>
        </authorList>
    </citation>
    <scope>NUCLEOTIDE SEQUENCE [LARGE SCALE GENOMIC DNA]</scope>
    <source>
        <strain evidence="2 3">2789STDY5834876</strain>
    </source>
</reference>
<dbReference type="OrthoDB" id="3193269at2"/>
<name>A0A174FTQ1_9FIRM</name>
<dbReference type="Proteomes" id="UP000095544">
    <property type="component" value="Unassembled WGS sequence"/>
</dbReference>
<evidence type="ECO:0000313" key="3">
    <source>
        <dbReference type="Proteomes" id="UP000095544"/>
    </source>
</evidence>
<dbReference type="Pfam" id="PF09848">
    <property type="entry name" value="SLFN-g3_helicase"/>
    <property type="match status" value="1"/>
</dbReference>
<accession>A0A174FTQ1</accession>
<dbReference type="InterPro" id="IPR027417">
    <property type="entry name" value="P-loop_NTPase"/>
</dbReference>
<gene>
    <name evidence="2" type="ORF">ERS852491_02499</name>
</gene>
<feature type="domain" description="Schlafen group 3-like DNA/RNA helicase" evidence="1">
    <location>
        <begin position="266"/>
        <end position="606"/>
    </location>
</feature>
<evidence type="ECO:0000259" key="1">
    <source>
        <dbReference type="Pfam" id="PF09848"/>
    </source>
</evidence>
<dbReference type="InterPro" id="IPR018647">
    <property type="entry name" value="SLFN_3-like_DNA/RNA_helicase"/>
</dbReference>
<protein>
    <submittedName>
        <fullName evidence="2">Uncharacterized conserved protein</fullName>
    </submittedName>
</protein>
<dbReference type="SUPFAM" id="SSF52540">
    <property type="entry name" value="P-loop containing nucleoside triphosphate hydrolases"/>
    <property type="match status" value="1"/>
</dbReference>
<dbReference type="RefSeq" id="WP_055153390.1">
    <property type="nucleotide sequence ID" value="NZ_CYZU01000022.1"/>
</dbReference>
<sequence>MKIYAKTVGEFIDEVENRTFLAALEKNYRVLVGKVQAGEYRAWQHSVQEYMYAVIKKAGLPADAGIAVEYQVPGLSERVDLIITGFDDNGEMTAILIELKQWSAIECCDSAVSYKVQIPMSGGSELRDHPCYQINYYKNAIAGGISEEDFPLHLCPAVVLHNYSLQENKDPLFQNGYKNYMLNVPVFFKGEDEKLESYLAEKIKSGDNGSVLTYIETKCCGISLTLLELLKKLSVNDSSLRLNAEQQRMQGTVMKMLNTAKRDKRKKVVLVQGGPGTGKAVVALKILAACLCEHSDMNCYYTAKNKALRAVLRFDLSQIAGMERFSSSIVYPPFLEKLERNKASVITVDEAHRLSEEKQIVSIIKAAVVSVFFIDEGQIVSFEDIGTKEVIMECAKRQDADIIDAGELQAQFRCRGMTDYIQWVDALLENEEGEAARLKYDIQVEDDFKKFEGSLEKMNRRNLNTRIIAGYCWEWRTRNDRTKKLYDFNIENENLRWNNDDKIDPVSWAIGETFDQIGCIHTCQGLEFCYVGVIIGEDLRYEKGKIITDISKRATDDFTVSKRAREKFLRKFGKEATMKREVDIVKNTYRVLLTRGTRGCKVYCMDKALGEHIKERISKFSGVNQEYKDEIR</sequence>
<dbReference type="EMBL" id="CYZU01000022">
    <property type="protein sequence ID" value="CUO53634.1"/>
    <property type="molecule type" value="Genomic_DNA"/>
</dbReference>
<proteinExistence type="predicted"/>